<dbReference type="Gene3D" id="3.40.630.30">
    <property type="match status" value="1"/>
</dbReference>
<dbReference type="Proteomes" id="UP000298381">
    <property type="component" value="Unassembled WGS sequence"/>
</dbReference>
<dbReference type="InterPro" id="IPR016181">
    <property type="entry name" value="Acyl_CoA_acyltransferase"/>
</dbReference>
<dbReference type="RefSeq" id="WP_135271742.1">
    <property type="nucleotide sequence ID" value="NZ_SRIB01000021.1"/>
</dbReference>
<evidence type="ECO:0000313" key="2">
    <source>
        <dbReference type="EMBL" id="TFZ39147.1"/>
    </source>
</evidence>
<gene>
    <name evidence="2" type="ORF">E4100_09120</name>
</gene>
<dbReference type="OrthoDB" id="948250at2"/>
<comment type="caution">
    <text evidence="2">The sequence shown here is derived from an EMBL/GenBank/DDBJ whole genome shotgun (WGS) entry which is preliminary data.</text>
</comment>
<sequence>MYDIVRLGLEDLDCFLKAIKTYFPEDNIDKKIWNELFEDERTFAYAIKENEVVKACIAIYNWKGENDYIKIMTIGTDPEYRDKGYAHALMQHIIDESLKDDMHIFKAETRESNIKMQKVFEDFGYNVTNKVEGYFDNPVETAYKYSLEI</sequence>
<dbReference type="PROSITE" id="PS51186">
    <property type="entry name" value="GNAT"/>
    <property type="match status" value="1"/>
</dbReference>
<evidence type="ECO:0000259" key="1">
    <source>
        <dbReference type="PROSITE" id="PS51186"/>
    </source>
</evidence>
<proteinExistence type="predicted"/>
<dbReference type="GO" id="GO:0016747">
    <property type="term" value="F:acyltransferase activity, transferring groups other than amino-acyl groups"/>
    <property type="evidence" value="ECO:0007669"/>
    <property type="project" value="InterPro"/>
</dbReference>
<dbReference type="Pfam" id="PF00583">
    <property type="entry name" value="Acetyltransf_1"/>
    <property type="match status" value="1"/>
</dbReference>
<feature type="domain" description="N-acetyltransferase" evidence="1">
    <location>
        <begin position="2"/>
        <end position="149"/>
    </location>
</feature>
<evidence type="ECO:0000313" key="3">
    <source>
        <dbReference type="Proteomes" id="UP000298381"/>
    </source>
</evidence>
<name>A0A4Z0D0V7_9FIRM</name>
<dbReference type="EMBL" id="SRIB01000021">
    <property type="protein sequence ID" value="TFZ39147.1"/>
    <property type="molecule type" value="Genomic_DNA"/>
</dbReference>
<protein>
    <submittedName>
        <fullName evidence="2">GNAT family N-acetyltransferase</fullName>
    </submittedName>
</protein>
<reference evidence="2 3" key="1">
    <citation type="submission" date="2019-03" db="EMBL/GenBank/DDBJ databases">
        <title>Draft genome sequence data and analysis of a Fermenting Bacterium, Soehngenia longevitae strain 1933PT, isolated from petroleum reservoir in Azerbaijan.</title>
        <authorList>
            <person name="Grouzdev D.S."/>
            <person name="Bidzhieva S.K."/>
            <person name="Sokolova D.S."/>
            <person name="Tourova T.P."/>
            <person name="Poltaraus A.B."/>
            <person name="Nazina T.N."/>
        </authorList>
    </citation>
    <scope>NUCLEOTIDE SEQUENCE [LARGE SCALE GENOMIC DNA]</scope>
    <source>
        <strain evidence="2 3">1933P</strain>
    </source>
</reference>
<dbReference type="CDD" id="cd04301">
    <property type="entry name" value="NAT_SF"/>
    <property type="match status" value="1"/>
</dbReference>
<dbReference type="AlphaFoldDB" id="A0A4Z0D0V7"/>
<keyword evidence="2" id="KW-0808">Transferase</keyword>
<keyword evidence="3" id="KW-1185">Reference proteome</keyword>
<organism evidence="2 3">
    <name type="scientific">Soehngenia longivitae</name>
    <dbReference type="NCBI Taxonomy" id="2562294"/>
    <lineage>
        <taxon>Bacteria</taxon>
        <taxon>Bacillati</taxon>
        <taxon>Bacillota</taxon>
        <taxon>Tissierellia</taxon>
        <taxon>Tissierellales</taxon>
        <taxon>Tissierellaceae</taxon>
        <taxon>Soehngenia</taxon>
    </lineage>
</organism>
<dbReference type="SUPFAM" id="SSF55729">
    <property type="entry name" value="Acyl-CoA N-acyltransferases (Nat)"/>
    <property type="match status" value="1"/>
</dbReference>
<dbReference type="InterPro" id="IPR000182">
    <property type="entry name" value="GNAT_dom"/>
</dbReference>
<accession>A0A4Z0D0V7</accession>